<evidence type="ECO:0000256" key="5">
    <source>
        <dbReference type="ARBA" id="ARBA00022643"/>
    </source>
</evidence>
<keyword evidence="9 12" id="KW-0560">Oxidoreductase</keyword>
<keyword evidence="3" id="KW-0820">tRNA-binding</keyword>
<dbReference type="Proteomes" id="UP000315938">
    <property type="component" value="Unassembled WGS sequence"/>
</dbReference>
<evidence type="ECO:0000256" key="11">
    <source>
        <dbReference type="ARBA" id="ARBA00048802"/>
    </source>
</evidence>
<dbReference type="OMA" id="QRPHHDI"/>
<name>A0A553IGK6_ACHLA</name>
<reference evidence="16 17" key="1">
    <citation type="submission" date="2019-07" db="EMBL/GenBank/DDBJ databases">
        <title>Genome sequence of Acholeplasma laidlawii strain with increased resistance to erythromycin.</title>
        <authorList>
            <person name="Medvedeva E.S."/>
            <person name="Baranova N.B."/>
            <person name="Siniagina M.N."/>
            <person name="Mouzykantov A."/>
            <person name="Chernova O.A."/>
            <person name="Chernov V.M."/>
        </authorList>
    </citation>
    <scope>NUCLEOTIDE SEQUENCE [LARGE SCALE GENOMIC DNA]</scope>
    <source>
        <strain evidence="16 17">PG8REry</strain>
    </source>
</reference>
<gene>
    <name evidence="16" type="primary">dusB</name>
    <name evidence="16" type="ORF">FNV44_06435</name>
</gene>
<feature type="domain" description="DUS-like FMN-binding" evidence="15">
    <location>
        <begin position="15"/>
        <end position="318"/>
    </location>
</feature>
<evidence type="ECO:0000256" key="7">
    <source>
        <dbReference type="ARBA" id="ARBA00022857"/>
    </source>
</evidence>
<dbReference type="GO" id="GO:0000049">
    <property type="term" value="F:tRNA binding"/>
    <property type="evidence" value="ECO:0007669"/>
    <property type="project" value="UniProtKB-KW"/>
</dbReference>
<organism evidence="16 17">
    <name type="scientific">Acholeplasma laidlawii</name>
    <dbReference type="NCBI Taxonomy" id="2148"/>
    <lineage>
        <taxon>Bacteria</taxon>
        <taxon>Bacillati</taxon>
        <taxon>Mycoplasmatota</taxon>
        <taxon>Mollicutes</taxon>
        <taxon>Acholeplasmatales</taxon>
        <taxon>Acholeplasmataceae</taxon>
        <taxon>Acholeplasma</taxon>
    </lineage>
</organism>
<dbReference type="CDD" id="cd02801">
    <property type="entry name" value="DUS_like_FMN"/>
    <property type="match status" value="1"/>
</dbReference>
<dbReference type="SUPFAM" id="SSF51395">
    <property type="entry name" value="FMN-linked oxidoreductases"/>
    <property type="match status" value="1"/>
</dbReference>
<evidence type="ECO:0000256" key="2">
    <source>
        <dbReference type="ARBA" id="ARBA00002790"/>
    </source>
</evidence>
<keyword evidence="14" id="KW-0547">Nucleotide-binding</keyword>
<sequence>MSFKLGNYVVENKLILAPMAGVSNHPFRLMARQLGAGVVFAEMVSDKAIFFQNPKTLQMLYMTVEEKPAAQQIFGSDLETMVEAAMFIDKNSNCDFIDINMGCPVPKVAIGAQAGASLMKDPQKIYDIVKAIKEKVSKPVTVKIRSGWDSESVNAVEVAKMIEKAGASLITVHARTRAQGYSGEPDLDVIKAVKEAVSIPVIGNGNIVDGKSAKHMLEYTGCDAVMIGRASLGNPWIFREINAYLNGEETPVRTYEEVKTLMIRHFDDLAKLKGEHTACLEMRSHGPWYLKGLPKASQVRAKLARTTNRAEYMENLEMYFDDVMSTHGNVIEITES</sequence>
<comment type="cofactor">
    <cofactor evidence="1 12 14">
        <name>FMN</name>
        <dbReference type="ChEBI" id="CHEBI:58210"/>
    </cofactor>
</comment>
<keyword evidence="8" id="KW-0694">RNA-binding</keyword>
<dbReference type="InterPro" id="IPR018517">
    <property type="entry name" value="tRNA_hU_synthase_CS"/>
</dbReference>
<evidence type="ECO:0000256" key="4">
    <source>
        <dbReference type="ARBA" id="ARBA00022630"/>
    </source>
</evidence>
<proteinExistence type="inferred from homology"/>
<dbReference type="EMBL" id="VKID01000002">
    <property type="protein sequence ID" value="TRX99332.1"/>
    <property type="molecule type" value="Genomic_DNA"/>
</dbReference>
<evidence type="ECO:0000256" key="8">
    <source>
        <dbReference type="ARBA" id="ARBA00022884"/>
    </source>
</evidence>
<comment type="caution">
    <text evidence="16">The sequence shown here is derived from an EMBL/GenBank/DDBJ whole genome shotgun (WGS) entry which is preliminary data.</text>
</comment>
<comment type="catalytic activity">
    <reaction evidence="11">
        <text>a 5,6-dihydrouridine in tRNA + NAD(+) = a uridine in tRNA + NADH + H(+)</text>
        <dbReference type="Rhea" id="RHEA:54452"/>
        <dbReference type="Rhea" id="RHEA-COMP:13339"/>
        <dbReference type="Rhea" id="RHEA-COMP:13887"/>
        <dbReference type="ChEBI" id="CHEBI:15378"/>
        <dbReference type="ChEBI" id="CHEBI:57540"/>
        <dbReference type="ChEBI" id="CHEBI:57945"/>
        <dbReference type="ChEBI" id="CHEBI:65315"/>
        <dbReference type="ChEBI" id="CHEBI:74443"/>
    </reaction>
</comment>
<dbReference type="Gene3D" id="1.10.1200.80">
    <property type="entry name" value="Putative flavin oxidoreducatase, domain 2"/>
    <property type="match status" value="1"/>
</dbReference>
<keyword evidence="7" id="KW-0521">NADP</keyword>
<evidence type="ECO:0000313" key="17">
    <source>
        <dbReference type="Proteomes" id="UP000315938"/>
    </source>
</evidence>
<keyword evidence="6 12" id="KW-0819">tRNA processing</keyword>
<evidence type="ECO:0000256" key="14">
    <source>
        <dbReference type="PIRSR" id="PIRSR006621-2"/>
    </source>
</evidence>
<evidence type="ECO:0000256" key="6">
    <source>
        <dbReference type="ARBA" id="ARBA00022694"/>
    </source>
</evidence>
<evidence type="ECO:0000259" key="15">
    <source>
        <dbReference type="Pfam" id="PF01207"/>
    </source>
</evidence>
<dbReference type="InterPro" id="IPR001269">
    <property type="entry name" value="DUS_fam"/>
</dbReference>
<evidence type="ECO:0000256" key="3">
    <source>
        <dbReference type="ARBA" id="ARBA00022555"/>
    </source>
</evidence>
<keyword evidence="5 12" id="KW-0288">FMN</keyword>
<dbReference type="Pfam" id="PF01207">
    <property type="entry name" value="Dus"/>
    <property type="match status" value="1"/>
</dbReference>
<protein>
    <recommendedName>
        <fullName evidence="12">tRNA-dihydrouridine synthase</fullName>
        <ecNumber evidence="12">1.3.1.-</ecNumber>
    </recommendedName>
</protein>
<dbReference type="PANTHER" id="PTHR45846:SF1">
    <property type="entry name" value="TRNA-DIHYDROURIDINE(47) SYNTHASE [NAD(P)(+)]-LIKE"/>
    <property type="match status" value="1"/>
</dbReference>
<dbReference type="PROSITE" id="PS01136">
    <property type="entry name" value="UPF0034"/>
    <property type="match status" value="1"/>
</dbReference>
<evidence type="ECO:0000256" key="9">
    <source>
        <dbReference type="ARBA" id="ARBA00023002"/>
    </source>
</evidence>
<dbReference type="AlphaFoldDB" id="A0A553IGK6"/>
<dbReference type="GO" id="GO:0017150">
    <property type="term" value="F:tRNA dihydrouridine synthase activity"/>
    <property type="evidence" value="ECO:0007669"/>
    <property type="project" value="InterPro"/>
</dbReference>
<keyword evidence="4 12" id="KW-0285">Flavoprotein</keyword>
<dbReference type="InterPro" id="IPR013785">
    <property type="entry name" value="Aldolase_TIM"/>
</dbReference>
<evidence type="ECO:0000313" key="16">
    <source>
        <dbReference type="EMBL" id="TRX99332.1"/>
    </source>
</evidence>
<dbReference type="PIRSF" id="PIRSF006621">
    <property type="entry name" value="Dus"/>
    <property type="match status" value="1"/>
</dbReference>
<dbReference type="NCBIfam" id="TIGR00737">
    <property type="entry name" value="nifR3_yhdG"/>
    <property type="match status" value="1"/>
</dbReference>
<dbReference type="GeneID" id="41339507"/>
<feature type="binding site" evidence="14">
    <location>
        <begin position="228"/>
        <end position="229"/>
    </location>
    <ligand>
        <name>FMN</name>
        <dbReference type="ChEBI" id="CHEBI:58210"/>
    </ligand>
</feature>
<feature type="binding site" evidence="14">
    <location>
        <position position="173"/>
    </location>
    <ligand>
        <name>FMN</name>
        <dbReference type="ChEBI" id="CHEBI:58210"/>
    </ligand>
</feature>
<dbReference type="InterPro" id="IPR035587">
    <property type="entry name" value="DUS-like_FMN-bd"/>
</dbReference>
<evidence type="ECO:0000256" key="12">
    <source>
        <dbReference type="PIRNR" id="PIRNR006621"/>
    </source>
</evidence>
<accession>A0A553IGK6</accession>
<evidence type="ECO:0000256" key="10">
    <source>
        <dbReference type="ARBA" id="ARBA00048205"/>
    </source>
</evidence>
<dbReference type="InterPro" id="IPR004652">
    <property type="entry name" value="DusB-like"/>
</dbReference>
<comment type="function">
    <text evidence="2 12">Catalyzes the synthesis of 5,6-dihydrouridine (D), a modified base found in the D-loop of most tRNAs, via the reduction of the C5-C6 double bond in target uridines.</text>
</comment>
<evidence type="ECO:0000256" key="1">
    <source>
        <dbReference type="ARBA" id="ARBA00001917"/>
    </source>
</evidence>
<dbReference type="PANTHER" id="PTHR45846">
    <property type="entry name" value="TRNA-DIHYDROURIDINE(47) SYNTHASE [NAD(P)(+)]-LIKE"/>
    <property type="match status" value="1"/>
</dbReference>
<dbReference type="Gene3D" id="3.20.20.70">
    <property type="entry name" value="Aldolase class I"/>
    <property type="match status" value="1"/>
</dbReference>
<dbReference type="InterPro" id="IPR024036">
    <property type="entry name" value="tRNA-dHydroUridine_Synthase_C"/>
</dbReference>
<feature type="binding site" evidence="14">
    <location>
        <begin position="18"/>
        <end position="20"/>
    </location>
    <ligand>
        <name>FMN</name>
        <dbReference type="ChEBI" id="CHEBI:58210"/>
    </ligand>
</feature>
<feature type="active site" description="Proton donor" evidence="13">
    <location>
        <position position="103"/>
    </location>
</feature>
<dbReference type="GO" id="GO:0050660">
    <property type="term" value="F:flavin adenine dinucleotide binding"/>
    <property type="evidence" value="ECO:0007669"/>
    <property type="project" value="InterPro"/>
</dbReference>
<dbReference type="EC" id="1.3.1.-" evidence="12"/>
<feature type="binding site" evidence="14">
    <location>
        <position position="143"/>
    </location>
    <ligand>
        <name>FMN</name>
        <dbReference type="ChEBI" id="CHEBI:58210"/>
    </ligand>
</feature>
<feature type="binding site" evidence="14">
    <location>
        <position position="72"/>
    </location>
    <ligand>
        <name>FMN</name>
        <dbReference type="ChEBI" id="CHEBI:58210"/>
    </ligand>
</feature>
<comment type="similarity">
    <text evidence="12">Belongs to the dus family.</text>
</comment>
<evidence type="ECO:0000256" key="13">
    <source>
        <dbReference type="PIRSR" id="PIRSR006621-1"/>
    </source>
</evidence>
<dbReference type="RefSeq" id="WP_012243300.1">
    <property type="nucleotide sequence ID" value="NZ_JACAOE010000002.1"/>
</dbReference>
<comment type="catalytic activity">
    <reaction evidence="10">
        <text>a 5,6-dihydrouridine in tRNA + NADP(+) = a uridine in tRNA + NADPH + H(+)</text>
        <dbReference type="Rhea" id="RHEA:23624"/>
        <dbReference type="Rhea" id="RHEA-COMP:13339"/>
        <dbReference type="Rhea" id="RHEA-COMP:13887"/>
        <dbReference type="ChEBI" id="CHEBI:15378"/>
        <dbReference type="ChEBI" id="CHEBI:57783"/>
        <dbReference type="ChEBI" id="CHEBI:58349"/>
        <dbReference type="ChEBI" id="CHEBI:65315"/>
        <dbReference type="ChEBI" id="CHEBI:74443"/>
    </reaction>
</comment>